<proteinExistence type="inferred from homology"/>
<dbReference type="Pfam" id="PF02604">
    <property type="entry name" value="PhdYeFM_antitox"/>
    <property type="match status" value="1"/>
</dbReference>
<dbReference type="AlphaFoldDB" id="L0A381"/>
<dbReference type="KEGG" id="dpd:Deipe_1967"/>
<comment type="similarity">
    <text evidence="1 2">Belongs to the phD/YefM antitoxin family.</text>
</comment>
<evidence type="ECO:0000313" key="4">
    <source>
        <dbReference type="Proteomes" id="UP000010467"/>
    </source>
</evidence>
<dbReference type="Gene3D" id="3.40.1620.10">
    <property type="entry name" value="YefM-like domain"/>
    <property type="match status" value="1"/>
</dbReference>
<accession>L0A381</accession>
<organism evidence="3 4">
    <name type="scientific">Deinococcus peraridilitoris (strain DSM 19664 / LMG 22246 / CIP 109416 / KR-200)</name>
    <dbReference type="NCBI Taxonomy" id="937777"/>
    <lineage>
        <taxon>Bacteria</taxon>
        <taxon>Thermotogati</taxon>
        <taxon>Deinococcota</taxon>
        <taxon>Deinococci</taxon>
        <taxon>Deinococcales</taxon>
        <taxon>Deinococcaceae</taxon>
        <taxon>Deinococcus</taxon>
    </lineage>
</organism>
<dbReference type="OrthoDB" id="361531at2"/>
<reference evidence="4" key="1">
    <citation type="submission" date="2012-03" db="EMBL/GenBank/DDBJ databases">
        <title>Complete sequence of chromosome of Deinococcus peraridilitoris DSM 19664.</title>
        <authorList>
            <person name="Lucas S."/>
            <person name="Copeland A."/>
            <person name="Lapidus A."/>
            <person name="Glavina del Rio T."/>
            <person name="Dalin E."/>
            <person name="Tice H."/>
            <person name="Bruce D."/>
            <person name="Goodwin L."/>
            <person name="Pitluck S."/>
            <person name="Peters L."/>
            <person name="Mikhailova N."/>
            <person name="Lu M."/>
            <person name="Kyrpides N."/>
            <person name="Mavromatis K."/>
            <person name="Ivanova N."/>
            <person name="Brettin T."/>
            <person name="Detter J.C."/>
            <person name="Han C."/>
            <person name="Larimer F."/>
            <person name="Land M."/>
            <person name="Hauser L."/>
            <person name="Markowitz V."/>
            <person name="Cheng J.-F."/>
            <person name="Hugenholtz P."/>
            <person name="Woyke T."/>
            <person name="Wu D."/>
            <person name="Pukall R."/>
            <person name="Steenblock K."/>
            <person name="Brambilla E."/>
            <person name="Klenk H.-P."/>
            <person name="Eisen J.A."/>
        </authorList>
    </citation>
    <scope>NUCLEOTIDE SEQUENCE [LARGE SCALE GENOMIC DNA]</scope>
    <source>
        <strain evidence="4">DSM 19664 / LMG 22246 / CIP 109416 / KR-200</strain>
    </source>
</reference>
<dbReference type="EMBL" id="CP003382">
    <property type="protein sequence ID" value="AFZ67470.1"/>
    <property type="molecule type" value="Genomic_DNA"/>
</dbReference>
<dbReference type="HOGENOM" id="CLU_2315640_0_0_0"/>
<name>L0A381_DEIPD</name>
<evidence type="ECO:0000256" key="2">
    <source>
        <dbReference type="RuleBase" id="RU362080"/>
    </source>
</evidence>
<dbReference type="Proteomes" id="UP000010467">
    <property type="component" value="Chromosome"/>
</dbReference>
<protein>
    <recommendedName>
        <fullName evidence="2">Antitoxin</fullName>
    </recommendedName>
</protein>
<evidence type="ECO:0000313" key="3">
    <source>
        <dbReference type="EMBL" id="AFZ67470.1"/>
    </source>
</evidence>
<evidence type="ECO:0000256" key="1">
    <source>
        <dbReference type="ARBA" id="ARBA00009981"/>
    </source>
</evidence>
<gene>
    <name evidence="3" type="ordered locus">Deipe_1967</name>
</gene>
<dbReference type="InterPro" id="IPR036165">
    <property type="entry name" value="YefM-like_sf"/>
</dbReference>
<comment type="function">
    <text evidence="2">Antitoxin component of a type II toxin-antitoxin (TA) system.</text>
</comment>
<dbReference type="NCBIfam" id="TIGR01552">
    <property type="entry name" value="phd_fam"/>
    <property type="match status" value="1"/>
</dbReference>
<dbReference type="InterPro" id="IPR006442">
    <property type="entry name" value="Antitoxin_Phd/YefM"/>
</dbReference>
<dbReference type="PATRIC" id="fig|937777.3.peg.1971"/>
<dbReference type="RefSeq" id="WP_015235775.1">
    <property type="nucleotide sequence ID" value="NC_019793.1"/>
</dbReference>
<dbReference type="SUPFAM" id="SSF143120">
    <property type="entry name" value="YefM-like"/>
    <property type="match status" value="1"/>
</dbReference>
<dbReference type="InterPro" id="IPR051416">
    <property type="entry name" value="phD-YefM_TA_antitoxins"/>
</dbReference>
<dbReference type="STRING" id="937777.Deipe_1967"/>
<dbReference type="PANTHER" id="PTHR35377">
    <property type="entry name" value="ANTITOXIN VAPB49-RELATED-RELATED"/>
    <property type="match status" value="1"/>
</dbReference>
<sequence length="99" mass="11069">MTQLTASEVRTHLRQVLERVQQGEEIEITQNGRVVATLVHPERLHRRVHTPNTAAAQQLLAGLRADREGVPPPDTTSLSADYAEELVQDIRRQRAGQGE</sequence>
<keyword evidence="4" id="KW-1185">Reference proteome</keyword>
<dbReference type="PANTHER" id="PTHR35377:SF8">
    <property type="entry name" value="ANTITOXIN VAPB22"/>
    <property type="match status" value="1"/>
</dbReference>